<protein>
    <submittedName>
        <fullName evidence="10">Anion transporter</fullName>
    </submittedName>
</protein>
<feature type="transmembrane region" description="Helical" evidence="8">
    <location>
        <begin position="176"/>
        <end position="199"/>
    </location>
</feature>
<keyword evidence="5 8" id="KW-0812">Transmembrane</keyword>
<dbReference type="PRINTS" id="PR00758">
    <property type="entry name" value="ARSENICPUMP"/>
</dbReference>
<dbReference type="Pfam" id="PF03600">
    <property type="entry name" value="CitMHS"/>
    <property type="match status" value="1"/>
</dbReference>
<name>A0A101KTS9_RHILI</name>
<sequence length="408" mass="42934">MTWTGAGALFILVLTYAGVAVGRIPGLRLDRAGIALLGGAAMIAIGAIGMEDAYRAINFDTITLLLGMMIVVAHLKVSGAFRALGGFAIEHAHAPFMLLIMVTLLTGVLSAFLVNDAICLVMAPIVVHVTRVIRRNPVPYLIATCTASNSGSVATITGNPQNMVIGALSGISYPAFTATLAPVALFGLVAVIVIVRIVYRAEFSRTVELSPEVYRGRMLPGQVLKATIVCVALAAAFFAGVPVAKAALIAGAFLLVTRAIKPHRIYREVDGPLLFMFAGLFVVVAGAERMLLTPDMIAWAKTIGLDDVWRLSGFTAVLSNIMSNVPAVLALRPFIPGLENPERAWLVVAMSSTLAGNFTLLGSVANLIVAEQAKAAGKELSFMAFFKVGLPLTLLTLAVGTAWLGFTS</sequence>
<feature type="transmembrane region" description="Helical" evidence="8">
    <location>
        <begin position="382"/>
        <end position="406"/>
    </location>
</feature>
<evidence type="ECO:0000313" key="11">
    <source>
        <dbReference type="Proteomes" id="UP000053176"/>
    </source>
</evidence>
<organism evidence="10 11">
    <name type="scientific">Rhizobium loti</name>
    <name type="common">Mesorhizobium loti</name>
    <dbReference type="NCBI Taxonomy" id="381"/>
    <lineage>
        <taxon>Bacteria</taxon>
        <taxon>Pseudomonadati</taxon>
        <taxon>Pseudomonadota</taxon>
        <taxon>Alphaproteobacteria</taxon>
        <taxon>Hyphomicrobiales</taxon>
        <taxon>Phyllobacteriaceae</taxon>
        <taxon>Mesorhizobium</taxon>
    </lineage>
</organism>
<feature type="transmembrane region" description="Helical" evidence="8">
    <location>
        <begin position="272"/>
        <end position="291"/>
    </location>
</feature>
<evidence type="ECO:0000256" key="1">
    <source>
        <dbReference type="ARBA" id="ARBA00004651"/>
    </source>
</evidence>
<dbReference type="Proteomes" id="UP000053176">
    <property type="component" value="Unassembled WGS sequence"/>
</dbReference>
<dbReference type="PANTHER" id="PTHR43302">
    <property type="entry name" value="TRANSPORTER ARSB-RELATED"/>
    <property type="match status" value="1"/>
</dbReference>
<evidence type="ECO:0000256" key="2">
    <source>
        <dbReference type="ARBA" id="ARBA00009843"/>
    </source>
</evidence>
<evidence type="ECO:0000259" key="9">
    <source>
        <dbReference type="Pfam" id="PF03600"/>
    </source>
</evidence>
<reference evidence="10 11" key="1">
    <citation type="submission" date="2015-12" db="EMBL/GenBank/DDBJ databases">
        <title>Draft genome sequence of Mesorhizobium sp. UFLA 01-765, a multitolerant efficient symbiont and plant-growth promoting strain isolated from Zn-mining soil using Leucaena leucocephala as a trap plant.</title>
        <authorList>
            <person name="Rangel W.M."/>
            <person name="Thijs S."/>
            <person name="Longatti S.M."/>
            <person name="Moreira F.M."/>
            <person name="Weyens N."/>
            <person name="Vangronsveld J."/>
            <person name="Van Hamme J.D."/>
            <person name="Bottos E.M."/>
            <person name="Rineau F."/>
        </authorList>
    </citation>
    <scope>NUCLEOTIDE SEQUENCE [LARGE SCALE GENOMIC DNA]</scope>
    <source>
        <strain evidence="10 11">UFLA 01-765</strain>
    </source>
</reference>
<dbReference type="PANTHER" id="PTHR43302:SF5">
    <property type="entry name" value="TRANSPORTER ARSB-RELATED"/>
    <property type="match status" value="1"/>
</dbReference>
<accession>A0A101KTS9</accession>
<dbReference type="AlphaFoldDB" id="A0A101KTS9"/>
<evidence type="ECO:0000256" key="4">
    <source>
        <dbReference type="ARBA" id="ARBA00022475"/>
    </source>
</evidence>
<dbReference type="GO" id="GO:0005886">
    <property type="term" value="C:plasma membrane"/>
    <property type="evidence" value="ECO:0007669"/>
    <property type="project" value="UniProtKB-SubCell"/>
</dbReference>
<feature type="transmembrane region" description="Helical" evidence="8">
    <location>
        <begin position="62"/>
        <end position="84"/>
    </location>
</feature>
<comment type="similarity">
    <text evidence="2">Belongs to the CitM (TC 2.A.11) transporter family.</text>
</comment>
<feature type="transmembrane region" description="Helical" evidence="8">
    <location>
        <begin position="311"/>
        <end position="332"/>
    </location>
</feature>
<keyword evidence="4" id="KW-1003">Cell membrane</keyword>
<comment type="subcellular location">
    <subcellularLocation>
        <location evidence="1">Cell membrane</location>
        <topology evidence="1">Multi-pass membrane protein</topology>
    </subcellularLocation>
</comment>
<evidence type="ECO:0000313" key="10">
    <source>
        <dbReference type="EMBL" id="KUM26890.1"/>
    </source>
</evidence>
<evidence type="ECO:0000256" key="3">
    <source>
        <dbReference type="ARBA" id="ARBA00022448"/>
    </source>
</evidence>
<dbReference type="InterPro" id="IPR004680">
    <property type="entry name" value="Cit_transptr-like_dom"/>
</dbReference>
<feature type="domain" description="Citrate transporter-like" evidence="9">
    <location>
        <begin position="29"/>
        <end position="338"/>
    </location>
</feature>
<evidence type="ECO:0000256" key="6">
    <source>
        <dbReference type="ARBA" id="ARBA00022989"/>
    </source>
</evidence>
<feature type="transmembrane region" description="Helical" evidence="8">
    <location>
        <begin position="138"/>
        <end position="156"/>
    </location>
</feature>
<evidence type="ECO:0000256" key="5">
    <source>
        <dbReference type="ARBA" id="ARBA00022692"/>
    </source>
</evidence>
<dbReference type="GO" id="GO:0015105">
    <property type="term" value="F:arsenite transmembrane transporter activity"/>
    <property type="evidence" value="ECO:0007669"/>
    <property type="project" value="InterPro"/>
</dbReference>
<feature type="transmembrane region" description="Helical" evidence="8">
    <location>
        <begin position="344"/>
        <end position="370"/>
    </location>
</feature>
<feature type="transmembrane region" description="Helical" evidence="8">
    <location>
        <begin position="96"/>
        <end position="126"/>
    </location>
</feature>
<dbReference type="CDD" id="cd01117">
    <property type="entry name" value="YbiR_permease"/>
    <property type="match status" value="1"/>
</dbReference>
<keyword evidence="6 8" id="KW-1133">Transmembrane helix</keyword>
<comment type="caution">
    <text evidence="10">The sequence shown here is derived from an EMBL/GenBank/DDBJ whole genome shotgun (WGS) entry which is preliminary data.</text>
</comment>
<keyword evidence="3" id="KW-0813">Transport</keyword>
<keyword evidence="7 8" id="KW-0472">Membrane</keyword>
<dbReference type="OrthoDB" id="9774335at2"/>
<evidence type="ECO:0000256" key="7">
    <source>
        <dbReference type="ARBA" id="ARBA00023136"/>
    </source>
</evidence>
<dbReference type="InterPro" id="IPR000802">
    <property type="entry name" value="Arsenical_pump_ArsB"/>
</dbReference>
<gene>
    <name evidence="10" type="ORF">AU467_19375</name>
</gene>
<dbReference type="EMBL" id="LPWA01000101">
    <property type="protein sequence ID" value="KUM26890.1"/>
    <property type="molecule type" value="Genomic_DNA"/>
</dbReference>
<evidence type="ECO:0000256" key="8">
    <source>
        <dbReference type="SAM" id="Phobius"/>
    </source>
</evidence>
<feature type="transmembrane region" description="Helical" evidence="8">
    <location>
        <begin position="32"/>
        <end position="50"/>
    </location>
</feature>
<proteinExistence type="inferred from homology"/>